<keyword evidence="1" id="KW-0175">Coiled coil</keyword>
<feature type="coiled-coil region" evidence="1">
    <location>
        <begin position="135"/>
        <end position="169"/>
    </location>
</feature>
<sequence length="254" mass="30103">MKTNQNKRGRKPKVYSQELIKELVYRFTQERKITGLIKYMDVYRFSLELYRKGDIEIKFSEDFWRKEGRQGRIAIDSTNQVYEYTSNINHKENEKIIDTEQVVEKFYTGNSKNKELLKRTLKVNESKLKVCLETNRKLEIKIKDKEYEVQELKRKITTLNNKLETFENIMFMWLDASVDPDVDLINLITTGKSRNAIVNHMFQTIFSGNPHEGYEKFSSFRKGKNKDQKTQGVGEKVTVLPLNYKNSLLEDFNL</sequence>
<protein>
    <submittedName>
        <fullName evidence="2">Uncharacterized protein</fullName>
    </submittedName>
</protein>
<comment type="caution">
    <text evidence="2">The sequence shown here is derived from an EMBL/GenBank/DDBJ whole genome shotgun (WGS) entry which is preliminary data.</text>
</comment>
<evidence type="ECO:0000313" key="3">
    <source>
        <dbReference type="EMBL" id="OUB66811.1"/>
    </source>
</evidence>
<dbReference type="EMBL" id="MOOS01000071">
    <property type="protein sequence ID" value="OUB73244.1"/>
    <property type="molecule type" value="Genomic_DNA"/>
</dbReference>
<accession>A0A9X6M3V1</accession>
<proteinExistence type="predicted"/>
<evidence type="ECO:0000313" key="4">
    <source>
        <dbReference type="EMBL" id="OUB73244.1"/>
    </source>
</evidence>
<evidence type="ECO:0000313" key="2">
    <source>
        <dbReference type="EMBL" id="OUB65406.1"/>
    </source>
</evidence>
<evidence type="ECO:0000256" key="1">
    <source>
        <dbReference type="SAM" id="Coils"/>
    </source>
</evidence>
<organism evidence="2 5">
    <name type="scientific">Bacillus thuringiensis subsp. jegathesan</name>
    <dbReference type="NCBI Taxonomy" id="56955"/>
    <lineage>
        <taxon>Bacteria</taxon>
        <taxon>Bacillati</taxon>
        <taxon>Bacillota</taxon>
        <taxon>Bacilli</taxon>
        <taxon>Bacillales</taxon>
        <taxon>Bacillaceae</taxon>
        <taxon>Bacillus</taxon>
        <taxon>Bacillus cereus group</taxon>
    </lineage>
</organism>
<dbReference type="EMBL" id="MOOS01000112">
    <property type="protein sequence ID" value="OUB66811.1"/>
    <property type="molecule type" value="Genomic_DNA"/>
</dbReference>
<gene>
    <name evidence="4" type="ORF">BK750_07880</name>
    <name evidence="3" type="ORF">BK750_15845</name>
    <name evidence="2" type="ORF">BK750_17060</name>
</gene>
<dbReference type="RefSeq" id="WP_086403909.1">
    <property type="nucleotide sequence ID" value="NZ_MOOS01000071.1"/>
</dbReference>
<reference evidence="2 5" key="1">
    <citation type="submission" date="2016-10" db="EMBL/GenBank/DDBJ databases">
        <title>Comparative genomics of Bacillus thuringiensis reveals a path to pathogens against multiple invertebrate hosts.</title>
        <authorList>
            <person name="Zheng J."/>
            <person name="Gao Q."/>
            <person name="Liu H."/>
            <person name="Peng D."/>
            <person name="Ruan L."/>
            <person name="Sun M."/>
        </authorList>
    </citation>
    <scope>NUCLEOTIDE SEQUENCE [LARGE SCALE GENOMIC DNA]</scope>
    <source>
        <strain evidence="2">BGSC 4CF1</strain>
    </source>
</reference>
<dbReference type="AlphaFoldDB" id="A0A9X6M3V1"/>
<evidence type="ECO:0000313" key="5">
    <source>
        <dbReference type="Proteomes" id="UP000194853"/>
    </source>
</evidence>
<name>A0A9X6M3V1_BACTJ</name>
<dbReference type="Proteomes" id="UP000194853">
    <property type="component" value="Unassembled WGS sequence"/>
</dbReference>
<dbReference type="EMBL" id="MOOS01000124">
    <property type="protein sequence ID" value="OUB65406.1"/>
    <property type="molecule type" value="Genomic_DNA"/>
</dbReference>